<gene>
    <name evidence="1" type="ORF">DPEC_G00339400</name>
</gene>
<keyword evidence="2" id="KW-1185">Reference proteome</keyword>
<proteinExistence type="predicted"/>
<reference evidence="1" key="1">
    <citation type="submission" date="2021-05" db="EMBL/GenBank/DDBJ databases">
        <authorList>
            <person name="Pan Q."/>
            <person name="Jouanno E."/>
            <person name="Zahm M."/>
            <person name="Klopp C."/>
            <person name="Cabau C."/>
            <person name="Louis A."/>
            <person name="Berthelot C."/>
            <person name="Parey E."/>
            <person name="Roest Crollius H."/>
            <person name="Montfort J."/>
            <person name="Robinson-Rechavi M."/>
            <person name="Bouchez O."/>
            <person name="Lampietro C."/>
            <person name="Lopez Roques C."/>
            <person name="Donnadieu C."/>
            <person name="Postlethwait J."/>
            <person name="Bobe J."/>
            <person name="Dillon D."/>
            <person name="Chandos A."/>
            <person name="von Hippel F."/>
            <person name="Guiguen Y."/>
        </authorList>
    </citation>
    <scope>NUCLEOTIDE SEQUENCE</scope>
    <source>
        <strain evidence="1">YG-Jan2019</strain>
    </source>
</reference>
<sequence>MTVLYGSNRTRMRTLAALGLATSGRHTSSEWAAARTDSKMHGLANLCYSVRHSNWNPIPYVGPFSSAGPYCVFVRKRGEHLGRGVPREPCQNAGELINSILRRC</sequence>
<name>A0ACC2F4W9_DALPE</name>
<dbReference type="EMBL" id="CM055761">
    <property type="protein sequence ID" value="KAJ7986389.1"/>
    <property type="molecule type" value="Genomic_DNA"/>
</dbReference>
<organism evidence="1 2">
    <name type="scientific">Dallia pectoralis</name>
    <name type="common">Alaska blackfish</name>
    <dbReference type="NCBI Taxonomy" id="75939"/>
    <lineage>
        <taxon>Eukaryota</taxon>
        <taxon>Metazoa</taxon>
        <taxon>Chordata</taxon>
        <taxon>Craniata</taxon>
        <taxon>Vertebrata</taxon>
        <taxon>Euteleostomi</taxon>
        <taxon>Actinopterygii</taxon>
        <taxon>Neopterygii</taxon>
        <taxon>Teleostei</taxon>
        <taxon>Protacanthopterygii</taxon>
        <taxon>Esociformes</taxon>
        <taxon>Umbridae</taxon>
        <taxon>Dallia</taxon>
    </lineage>
</organism>
<evidence type="ECO:0000313" key="1">
    <source>
        <dbReference type="EMBL" id="KAJ7986389.1"/>
    </source>
</evidence>
<comment type="caution">
    <text evidence="1">The sequence shown here is derived from an EMBL/GenBank/DDBJ whole genome shotgun (WGS) entry which is preliminary data.</text>
</comment>
<accession>A0ACC2F4W9</accession>
<dbReference type="Proteomes" id="UP001157502">
    <property type="component" value="Chromosome 34"/>
</dbReference>
<protein>
    <submittedName>
        <fullName evidence="1">Uncharacterized protein</fullName>
    </submittedName>
</protein>
<evidence type="ECO:0000313" key="2">
    <source>
        <dbReference type="Proteomes" id="UP001157502"/>
    </source>
</evidence>